<gene>
    <name evidence="1" type="ORF">DPMN_026607</name>
</gene>
<evidence type="ECO:0000313" key="1">
    <source>
        <dbReference type="EMBL" id="KAH3863619.1"/>
    </source>
</evidence>
<sequence>MVGRAVHHDVPLPIAGLHPVCFFSFIKSIGKILEFTAGPISSISSANLKLEMVLPPIEVEVWWIWRVLCVIFSKKRLNRTKESIYDRRPLMS</sequence>
<dbReference type="EMBL" id="JAIWYP010000002">
    <property type="protein sequence ID" value="KAH3863619.1"/>
    <property type="molecule type" value="Genomic_DNA"/>
</dbReference>
<dbReference type="Proteomes" id="UP000828390">
    <property type="component" value="Unassembled WGS sequence"/>
</dbReference>
<dbReference type="AlphaFoldDB" id="A0A9D4LTR1"/>
<comment type="caution">
    <text evidence="1">The sequence shown here is derived from an EMBL/GenBank/DDBJ whole genome shotgun (WGS) entry which is preliminary data.</text>
</comment>
<organism evidence="1 2">
    <name type="scientific">Dreissena polymorpha</name>
    <name type="common">Zebra mussel</name>
    <name type="synonym">Mytilus polymorpha</name>
    <dbReference type="NCBI Taxonomy" id="45954"/>
    <lineage>
        <taxon>Eukaryota</taxon>
        <taxon>Metazoa</taxon>
        <taxon>Spiralia</taxon>
        <taxon>Lophotrochozoa</taxon>
        <taxon>Mollusca</taxon>
        <taxon>Bivalvia</taxon>
        <taxon>Autobranchia</taxon>
        <taxon>Heteroconchia</taxon>
        <taxon>Euheterodonta</taxon>
        <taxon>Imparidentia</taxon>
        <taxon>Neoheterodontei</taxon>
        <taxon>Myida</taxon>
        <taxon>Dreissenoidea</taxon>
        <taxon>Dreissenidae</taxon>
        <taxon>Dreissena</taxon>
    </lineage>
</organism>
<reference evidence="1" key="2">
    <citation type="submission" date="2020-11" db="EMBL/GenBank/DDBJ databases">
        <authorList>
            <person name="McCartney M.A."/>
            <person name="Auch B."/>
            <person name="Kono T."/>
            <person name="Mallez S."/>
            <person name="Becker A."/>
            <person name="Gohl D.M."/>
            <person name="Silverstein K.A.T."/>
            <person name="Koren S."/>
            <person name="Bechman K.B."/>
            <person name="Herman A."/>
            <person name="Abrahante J.E."/>
            <person name="Garbe J."/>
        </authorList>
    </citation>
    <scope>NUCLEOTIDE SEQUENCE</scope>
    <source>
        <strain evidence="1">Duluth1</strain>
        <tissue evidence="1">Whole animal</tissue>
    </source>
</reference>
<keyword evidence="2" id="KW-1185">Reference proteome</keyword>
<accession>A0A9D4LTR1</accession>
<reference evidence="1" key="1">
    <citation type="journal article" date="2019" name="bioRxiv">
        <title>The Genome of the Zebra Mussel, Dreissena polymorpha: A Resource for Invasive Species Research.</title>
        <authorList>
            <person name="McCartney M.A."/>
            <person name="Auch B."/>
            <person name="Kono T."/>
            <person name="Mallez S."/>
            <person name="Zhang Y."/>
            <person name="Obille A."/>
            <person name="Becker A."/>
            <person name="Abrahante J.E."/>
            <person name="Garbe J."/>
            <person name="Badalamenti J.P."/>
            <person name="Herman A."/>
            <person name="Mangelson H."/>
            <person name="Liachko I."/>
            <person name="Sullivan S."/>
            <person name="Sone E.D."/>
            <person name="Koren S."/>
            <person name="Silverstein K.A.T."/>
            <person name="Beckman K.B."/>
            <person name="Gohl D.M."/>
        </authorList>
    </citation>
    <scope>NUCLEOTIDE SEQUENCE</scope>
    <source>
        <strain evidence="1">Duluth1</strain>
        <tissue evidence="1">Whole animal</tissue>
    </source>
</reference>
<name>A0A9D4LTR1_DREPO</name>
<protein>
    <submittedName>
        <fullName evidence="1">Uncharacterized protein</fullName>
    </submittedName>
</protein>
<proteinExistence type="predicted"/>
<evidence type="ECO:0000313" key="2">
    <source>
        <dbReference type="Proteomes" id="UP000828390"/>
    </source>
</evidence>